<sequence length="96" mass="10740">MAPRSEGTTTHVQVWNFCYFSCVQVHLGDTPHNLTESDFEVLARRTDGFSGSDISVCVKDVVFDTKWCGCHVVLSNQVLCRQPCRSLLQRGFCLGV</sequence>
<dbReference type="AlphaFoldDB" id="A0AAW2URV1"/>
<protein>
    <submittedName>
        <fullName evidence="1">Protein SUPPRESSOR OF K(+) TRANSPORT GROWTH DEFECT 1</fullName>
    </submittedName>
</protein>
<evidence type="ECO:0000313" key="1">
    <source>
        <dbReference type="EMBL" id="KAL0418016.1"/>
    </source>
</evidence>
<reference evidence="1" key="2">
    <citation type="journal article" date="2024" name="Plant">
        <title>Genomic evolution and insights into agronomic trait innovations of Sesamum species.</title>
        <authorList>
            <person name="Miao H."/>
            <person name="Wang L."/>
            <person name="Qu L."/>
            <person name="Liu H."/>
            <person name="Sun Y."/>
            <person name="Le M."/>
            <person name="Wang Q."/>
            <person name="Wei S."/>
            <person name="Zheng Y."/>
            <person name="Lin W."/>
            <person name="Duan Y."/>
            <person name="Cao H."/>
            <person name="Xiong S."/>
            <person name="Wang X."/>
            <person name="Wei L."/>
            <person name="Li C."/>
            <person name="Ma Q."/>
            <person name="Ju M."/>
            <person name="Zhao R."/>
            <person name="Li G."/>
            <person name="Mu C."/>
            <person name="Tian Q."/>
            <person name="Mei H."/>
            <person name="Zhang T."/>
            <person name="Gao T."/>
            <person name="Zhang H."/>
        </authorList>
    </citation>
    <scope>NUCLEOTIDE SEQUENCE</scope>
    <source>
        <strain evidence="1">G02</strain>
    </source>
</reference>
<name>A0AAW2URV1_SESRA</name>
<proteinExistence type="predicted"/>
<dbReference type="EMBL" id="JACGWJ010000005">
    <property type="protein sequence ID" value="KAL0418016.1"/>
    <property type="molecule type" value="Genomic_DNA"/>
</dbReference>
<organism evidence="1">
    <name type="scientific">Sesamum radiatum</name>
    <name type="common">Black benniseed</name>
    <dbReference type="NCBI Taxonomy" id="300843"/>
    <lineage>
        <taxon>Eukaryota</taxon>
        <taxon>Viridiplantae</taxon>
        <taxon>Streptophyta</taxon>
        <taxon>Embryophyta</taxon>
        <taxon>Tracheophyta</taxon>
        <taxon>Spermatophyta</taxon>
        <taxon>Magnoliopsida</taxon>
        <taxon>eudicotyledons</taxon>
        <taxon>Gunneridae</taxon>
        <taxon>Pentapetalae</taxon>
        <taxon>asterids</taxon>
        <taxon>lamiids</taxon>
        <taxon>Lamiales</taxon>
        <taxon>Pedaliaceae</taxon>
        <taxon>Sesamum</taxon>
    </lineage>
</organism>
<reference evidence="1" key="1">
    <citation type="submission" date="2020-06" db="EMBL/GenBank/DDBJ databases">
        <authorList>
            <person name="Li T."/>
            <person name="Hu X."/>
            <person name="Zhang T."/>
            <person name="Song X."/>
            <person name="Zhang H."/>
            <person name="Dai N."/>
            <person name="Sheng W."/>
            <person name="Hou X."/>
            <person name="Wei L."/>
        </authorList>
    </citation>
    <scope>NUCLEOTIDE SEQUENCE</scope>
    <source>
        <strain evidence="1">G02</strain>
        <tissue evidence="1">Leaf</tissue>
    </source>
</reference>
<dbReference type="Gene3D" id="1.10.8.60">
    <property type="match status" value="1"/>
</dbReference>
<comment type="caution">
    <text evidence="1">The sequence shown here is derived from an EMBL/GenBank/DDBJ whole genome shotgun (WGS) entry which is preliminary data.</text>
</comment>
<gene>
    <name evidence="1" type="ORF">Sradi_1215100</name>
</gene>
<accession>A0AAW2URV1</accession>